<organism evidence="1 2">
    <name type="scientific">Pedobacter cryophilus</name>
    <dbReference type="NCBI Taxonomy" id="2571271"/>
    <lineage>
        <taxon>Bacteria</taxon>
        <taxon>Pseudomonadati</taxon>
        <taxon>Bacteroidota</taxon>
        <taxon>Sphingobacteriia</taxon>
        <taxon>Sphingobacteriales</taxon>
        <taxon>Sphingobacteriaceae</taxon>
        <taxon>Pedobacter</taxon>
    </lineage>
</organism>
<protein>
    <recommendedName>
        <fullName evidence="3">Methyltransferase FkbM domain-containing protein</fullName>
    </recommendedName>
</protein>
<name>A0A4U1C0Y8_9SPHI</name>
<dbReference type="EMBL" id="SWBP01000002">
    <property type="protein sequence ID" value="TKB98617.1"/>
    <property type="molecule type" value="Genomic_DNA"/>
</dbReference>
<dbReference type="SUPFAM" id="SSF53335">
    <property type="entry name" value="S-adenosyl-L-methionine-dependent methyltransferases"/>
    <property type="match status" value="1"/>
</dbReference>
<accession>A0A4U1C0Y8</accession>
<comment type="caution">
    <text evidence="1">The sequence shown here is derived from an EMBL/GenBank/DDBJ whole genome shotgun (WGS) entry which is preliminary data.</text>
</comment>
<keyword evidence="2" id="KW-1185">Reference proteome</keyword>
<dbReference type="Proteomes" id="UP000308181">
    <property type="component" value="Unassembled WGS sequence"/>
</dbReference>
<gene>
    <name evidence="1" type="ORF">FA046_05730</name>
</gene>
<evidence type="ECO:0008006" key="3">
    <source>
        <dbReference type="Google" id="ProtNLM"/>
    </source>
</evidence>
<dbReference type="OrthoDB" id="108476at2"/>
<proteinExistence type="predicted"/>
<dbReference type="InterPro" id="IPR029063">
    <property type="entry name" value="SAM-dependent_MTases_sf"/>
</dbReference>
<dbReference type="AlphaFoldDB" id="A0A4U1C0Y8"/>
<sequence length="259" mass="30582">MNIFKKIVQHLKYKYWLYCNVNIPQYYYSHKLGNKIHQGPFKGLKYNLNSVGSVLTPKLIGTYEHELSHFFTKDFLKDYHLFIDIGAAEGYYVCGVKYLNPSLQIAAFETEKKGRKQIERNLMLNNLWIENSIEIFGECTSKNLSARLSPDKTTFILCDIEGYEYILLDPKETKGLKYCDILIELHHDIYPDVSTKMRERFCKTHDIVTINKINKQELSSKFKNEFIIKNFTYLSNEFRKNESWLFLSAKTKCNENFNI</sequence>
<reference evidence="1 2" key="1">
    <citation type="submission" date="2019-04" db="EMBL/GenBank/DDBJ databases">
        <title>Pedobacter sp. AR-3-17 sp. nov., isolated from Arctic soil.</title>
        <authorList>
            <person name="Dahal R.H."/>
            <person name="Kim D.-U."/>
        </authorList>
    </citation>
    <scope>NUCLEOTIDE SEQUENCE [LARGE SCALE GENOMIC DNA]</scope>
    <source>
        <strain evidence="1 2">AR-3-17</strain>
    </source>
</reference>
<evidence type="ECO:0000313" key="2">
    <source>
        <dbReference type="Proteomes" id="UP000308181"/>
    </source>
</evidence>
<dbReference type="Gene3D" id="3.40.50.150">
    <property type="entry name" value="Vaccinia Virus protein VP39"/>
    <property type="match status" value="1"/>
</dbReference>
<evidence type="ECO:0000313" key="1">
    <source>
        <dbReference type="EMBL" id="TKB98617.1"/>
    </source>
</evidence>
<dbReference type="RefSeq" id="WP_136825433.1">
    <property type="nucleotide sequence ID" value="NZ_SWBP01000002.1"/>
</dbReference>